<evidence type="ECO:0000256" key="1">
    <source>
        <dbReference type="ARBA" id="ARBA00023015"/>
    </source>
</evidence>
<keyword evidence="3" id="KW-0804">Transcription</keyword>
<dbReference type="SUPFAM" id="SSF46689">
    <property type="entry name" value="Homeodomain-like"/>
    <property type="match status" value="2"/>
</dbReference>
<comment type="caution">
    <text evidence="5">The sequence shown here is derived from an EMBL/GenBank/DDBJ whole genome shotgun (WGS) entry which is preliminary data.</text>
</comment>
<proteinExistence type="predicted"/>
<organism evidence="5 6">
    <name type="scientific">Paenibacillus eucommiae</name>
    <dbReference type="NCBI Taxonomy" id="1355755"/>
    <lineage>
        <taxon>Bacteria</taxon>
        <taxon>Bacillati</taxon>
        <taxon>Bacillota</taxon>
        <taxon>Bacilli</taxon>
        <taxon>Bacillales</taxon>
        <taxon>Paenibacillaceae</taxon>
        <taxon>Paenibacillus</taxon>
    </lineage>
</organism>
<dbReference type="RefSeq" id="WP_209977176.1">
    <property type="nucleotide sequence ID" value="NZ_JAGGLB010000033.1"/>
</dbReference>
<dbReference type="PANTHER" id="PTHR43280:SF28">
    <property type="entry name" value="HTH-TYPE TRANSCRIPTIONAL ACTIVATOR RHAS"/>
    <property type="match status" value="1"/>
</dbReference>
<protein>
    <submittedName>
        <fullName evidence="5">AraC-like DNA-binding protein</fullName>
    </submittedName>
</protein>
<reference evidence="5 6" key="1">
    <citation type="submission" date="2021-03" db="EMBL/GenBank/DDBJ databases">
        <title>Genomic Encyclopedia of Type Strains, Phase IV (KMG-IV): sequencing the most valuable type-strain genomes for metagenomic binning, comparative biology and taxonomic classification.</title>
        <authorList>
            <person name="Goeker M."/>
        </authorList>
    </citation>
    <scope>NUCLEOTIDE SEQUENCE [LARGE SCALE GENOMIC DNA]</scope>
    <source>
        <strain evidence="5 6">DSM 26048</strain>
    </source>
</reference>
<name>A0ABS4J9H5_9BACL</name>
<accession>A0ABS4J9H5</accession>
<dbReference type="InterPro" id="IPR003313">
    <property type="entry name" value="AraC-bd"/>
</dbReference>
<dbReference type="PANTHER" id="PTHR43280">
    <property type="entry name" value="ARAC-FAMILY TRANSCRIPTIONAL REGULATOR"/>
    <property type="match status" value="1"/>
</dbReference>
<feature type="domain" description="HTH araC/xylS-type" evidence="4">
    <location>
        <begin position="193"/>
        <end position="291"/>
    </location>
</feature>
<dbReference type="InterPro" id="IPR009057">
    <property type="entry name" value="Homeodomain-like_sf"/>
</dbReference>
<evidence type="ECO:0000256" key="3">
    <source>
        <dbReference type="ARBA" id="ARBA00023163"/>
    </source>
</evidence>
<dbReference type="Pfam" id="PF02311">
    <property type="entry name" value="AraC_binding"/>
    <property type="match status" value="1"/>
</dbReference>
<keyword evidence="1" id="KW-0805">Transcription regulation</keyword>
<evidence type="ECO:0000259" key="4">
    <source>
        <dbReference type="PROSITE" id="PS01124"/>
    </source>
</evidence>
<dbReference type="Gene3D" id="1.10.10.60">
    <property type="entry name" value="Homeodomain-like"/>
    <property type="match status" value="2"/>
</dbReference>
<evidence type="ECO:0000313" key="6">
    <source>
        <dbReference type="Proteomes" id="UP001519287"/>
    </source>
</evidence>
<dbReference type="InterPro" id="IPR014710">
    <property type="entry name" value="RmlC-like_jellyroll"/>
</dbReference>
<dbReference type="InterPro" id="IPR018060">
    <property type="entry name" value="HTH_AraC"/>
</dbReference>
<dbReference type="Gene3D" id="2.60.120.10">
    <property type="entry name" value="Jelly Rolls"/>
    <property type="match status" value="1"/>
</dbReference>
<gene>
    <name evidence="5" type="ORF">J2Z66_007011</name>
</gene>
<dbReference type="InterPro" id="IPR037923">
    <property type="entry name" value="HTH-like"/>
</dbReference>
<keyword evidence="6" id="KW-1185">Reference proteome</keyword>
<dbReference type="Pfam" id="PF12833">
    <property type="entry name" value="HTH_18"/>
    <property type="match status" value="1"/>
</dbReference>
<dbReference type="SMART" id="SM00342">
    <property type="entry name" value="HTH_ARAC"/>
    <property type="match status" value="1"/>
</dbReference>
<dbReference type="SUPFAM" id="SSF51215">
    <property type="entry name" value="Regulatory protein AraC"/>
    <property type="match status" value="1"/>
</dbReference>
<sequence>MKQLESKNFMNADFPFWIHRYIHEGGVTFTHIHDFIELVYVTSGRGQHTFEGTAYEVETGDVFIINPGESHGYTVEEGGKLEVINCLFWSSLIHDTLLHEMGITQTMDYFFVHPFLDHEERFHHRINLKGRIADVVLTLLEAMLQENNYRDPGFEVILRIKMIELLILLSRIYHAQLNGRQTMETNKHTLLVKRISGYLERNYEQRMGAEQLAALFKISVRQLHRIFKLETNQSIIETLHRIRIDKAKSLLIETDEKIITIAGLVGYDDHAFFSRLFVRYVGCSPGKYRLRRLKIENQEV</sequence>
<dbReference type="PROSITE" id="PS01124">
    <property type="entry name" value="HTH_ARAC_FAMILY_2"/>
    <property type="match status" value="1"/>
</dbReference>
<dbReference type="Proteomes" id="UP001519287">
    <property type="component" value="Unassembled WGS sequence"/>
</dbReference>
<keyword evidence="2" id="KW-0238">DNA-binding</keyword>
<dbReference type="EMBL" id="JAGGLB010000033">
    <property type="protein sequence ID" value="MBP1995369.1"/>
    <property type="molecule type" value="Genomic_DNA"/>
</dbReference>
<evidence type="ECO:0000313" key="5">
    <source>
        <dbReference type="EMBL" id="MBP1995369.1"/>
    </source>
</evidence>
<evidence type="ECO:0000256" key="2">
    <source>
        <dbReference type="ARBA" id="ARBA00023125"/>
    </source>
</evidence>